<name>A0A378SLU7_9MYCO</name>
<evidence type="ECO:0008006" key="4">
    <source>
        <dbReference type="Google" id="ProtNLM"/>
    </source>
</evidence>
<accession>A0A378SLU7</accession>
<reference evidence="2 3" key="1">
    <citation type="submission" date="2018-06" db="EMBL/GenBank/DDBJ databases">
        <authorList>
            <consortium name="Pathogen Informatics"/>
            <person name="Doyle S."/>
        </authorList>
    </citation>
    <scope>NUCLEOTIDE SEQUENCE [LARGE SCALE GENOMIC DNA]</scope>
    <source>
        <strain evidence="2 3">NCTC10742</strain>
    </source>
</reference>
<feature type="chain" id="PRO_5016623162" description="Secreted protein" evidence="1">
    <location>
        <begin position="18"/>
        <end position="184"/>
    </location>
</feature>
<dbReference type="EMBL" id="UGQM01000001">
    <property type="protein sequence ID" value="STZ43591.1"/>
    <property type="molecule type" value="Genomic_DNA"/>
</dbReference>
<dbReference type="RefSeq" id="WP_011894379.1">
    <property type="nucleotide sequence ID" value="NZ_JACKST010000110.1"/>
</dbReference>
<proteinExistence type="predicted"/>
<keyword evidence="1" id="KW-0732">Signal</keyword>
<organism evidence="2 3">
    <name type="scientific">Mycolicibacterium gilvum</name>
    <dbReference type="NCBI Taxonomy" id="1804"/>
    <lineage>
        <taxon>Bacteria</taxon>
        <taxon>Bacillati</taxon>
        <taxon>Actinomycetota</taxon>
        <taxon>Actinomycetes</taxon>
        <taxon>Mycobacteriales</taxon>
        <taxon>Mycobacteriaceae</taxon>
        <taxon>Mycolicibacterium</taxon>
    </lineage>
</organism>
<evidence type="ECO:0000256" key="1">
    <source>
        <dbReference type="SAM" id="SignalP"/>
    </source>
</evidence>
<evidence type="ECO:0000313" key="2">
    <source>
        <dbReference type="EMBL" id="STZ43591.1"/>
    </source>
</evidence>
<sequence>MTRAAVLRALAATTAVAASAFLWHNLPVPTQVWAPFDVDGAAGQTVTGRSLSVTVTGARLAPTALQRGKPVVEAAGQWLVVDAAVDATTMFVKPVTELRVGPDTYVPTDRFWTAQLGGEVAPGITQNGSWVFDVAPDRLEAVTEVSLQVWQGDSRLDSRVVVTIPLSDVVRDDPVVIRPMESAA</sequence>
<evidence type="ECO:0000313" key="3">
    <source>
        <dbReference type="Proteomes" id="UP000254291"/>
    </source>
</evidence>
<dbReference type="AlphaFoldDB" id="A0A378SLU7"/>
<dbReference type="OMA" id="RIWAGSD"/>
<protein>
    <recommendedName>
        <fullName evidence="4">Secreted protein</fullName>
    </recommendedName>
</protein>
<feature type="signal peptide" evidence="1">
    <location>
        <begin position="1"/>
        <end position="17"/>
    </location>
</feature>
<dbReference type="Proteomes" id="UP000254291">
    <property type="component" value="Unassembled WGS sequence"/>
</dbReference>
<gene>
    <name evidence="2" type="ORF">NCTC10742_02817</name>
</gene>